<feature type="binding site" evidence="2">
    <location>
        <position position="65"/>
    </location>
    <ligand>
        <name>Fe cation</name>
        <dbReference type="ChEBI" id="CHEBI:24875"/>
    </ligand>
</feature>
<feature type="binding site" evidence="2">
    <location>
        <position position="67"/>
    </location>
    <ligand>
        <name>Fe cation</name>
        <dbReference type="ChEBI" id="CHEBI:24875"/>
    </ligand>
</feature>
<dbReference type="InterPro" id="IPR014710">
    <property type="entry name" value="RmlC-like_jellyroll"/>
</dbReference>
<evidence type="ECO:0000256" key="1">
    <source>
        <dbReference type="ARBA" id="ARBA00008416"/>
    </source>
</evidence>
<comment type="similarity">
    <text evidence="1 3">Belongs to the pirin family.</text>
</comment>
<reference evidence="6 7" key="1">
    <citation type="submission" date="2020-08" db="EMBL/GenBank/DDBJ databases">
        <authorList>
            <person name="Seo M.-J."/>
        </authorList>
    </citation>
    <scope>NUCLEOTIDE SEQUENCE [LARGE SCALE GENOMIC DNA]</scope>
    <source>
        <strain evidence="6 7">KIGAM211</strain>
    </source>
</reference>
<feature type="binding site" evidence="2">
    <location>
        <position position="109"/>
    </location>
    <ligand>
        <name>Fe cation</name>
        <dbReference type="ChEBI" id="CHEBI:24875"/>
    </ligand>
</feature>
<dbReference type="Proteomes" id="UP000523955">
    <property type="component" value="Unassembled WGS sequence"/>
</dbReference>
<dbReference type="SUPFAM" id="SSF51182">
    <property type="entry name" value="RmlC-like cupins"/>
    <property type="match status" value="1"/>
</dbReference>
<dbReference type="AlphaFoldDB" id="A0A7X0RHL2"/>
<protein>
    <submittedName>
        <fullName evidence="6">Pirin family protein</fullName>
    </submittedName>
</protein>
<evidence type="ECO:0000256" key="3">
    <source>
        <dbReference type="RuleBase" id="RU003457"/>
    </source>
</evidence>
<organism evidence="6 7">
    <name type="scientific">Nocardioides luti</name>
    <dbReference type="NCBI Taxonomy" id="2761101"/>
    <lineage>
        <taxon>Bacteria</taxon>
        <taxon>Bacillati</taxon>
        <taxon>Actinomycetota</taxon>
        <taxon>Actinomycetes</taxon>
        <taxon>Propionibacteriales</taxon>
        <taxon>Nocardioidaceae</taxon>
        <taxon>Nocardioides</taxon>
    </lineage>
</organism>
<comment type="caution">
    <text evidence="6">The sequence shown here is derived from an EMBL/GenBank/DDBJ whole genome shotgun (WGS) entry which is preliminary data.</text>
</comment>
<dbReference type="InterPro" id="IPR003829">
    <property type="entry name" value="Pirin_N_dom"/>
</dbReference>
<evidence type="ECO:0000259" key="5">
    <source>
        <dbReference type="Pfam" id="PF17954"/>
    </source>
</evidence>
<keyword evidence="2" id="KW-0408">Iron</keyword>
<dbReference type="Pfam" id="PF17954">
    <property type="entry name" value="Pirin_C_2"/>
    <property type="match status" value="1"/>
</dbReference>
<dbReference type="InterPro" id="IPR041602">
    <property type="entry name" value="Quercetinase_C"/>
</dbReference>
<feature type="domain" description="Quercetin 2,3-dioxygenase C-terminal cupin" evidence="5">
    <location>
        <begin position="179"/>
        <end position="249"/>
    </location>
</feature>
<keyword evidence="2" id="KW-0479">Metal-binding</keyword>
<dbReference type="Gene3D" id="2.60.120.10">
    <property type="entry name" value="Jelly Rolls"/>
    <property type="match status" value="2"/>
</dbReference>
<comment type="cofactor">
    <cofactor evidence="2">
        <name>Fe cation</name>
        <dbReference type="ChEBI" id="CHEBI:24875"/>
    </cofactor>
    <text evidence="2">Binds 1 Fe cation per subunit.</text>
</comment>
<dbReference type="RefSeq" id="WP_185253410.1">
    <property type="nucleotide sequence ID" value="NZ_JACKXE010000001.1"/>
</dbReference>
<gene>
    <name evidence="6" type="ORF">H5V45_13505</name>
</gene>
<evidence type="ECO:0000259" key="4">
    <source>
        <dbReference type="Pfam" id="PF02678"/>
    </source>
</evidence>
<evidence type="ECO:0000313" key="6">
    <source>
        <dbReference type="EMBL" id="MBB6628337.1"/>
    </source>
</evidence>
<name>A0A7X0RHL2_9ACTN</name>
<dbReference type="InterPro" id="IPR012093">
    <property type="entry name" value="Pirin"/>
</dbReference>
<dbReference type="PANTHER" id="PTHR43212:SF3">
    <property type="entry name" value="QUERCETIN 2,3-DIOXYGENASE"/>
    <property type="match status" value="1"/>
</dbReference>
<dbReference type="GO" id="GO:0046872">
    <property type="term" value="F:metal ion binding"/>
    <property type="evidence" value="ECO:0007669"/>
    <property type="project" value="UniProtKB-KW"/>
</dbReference>
<dbReference type="InterPro" id="IPR011051">
    <property type="entry name" value="RmlC_Cupin_sf"/>
</dbReference>
<feature type="domain" description="Pirin N-terminal" evidence="4">
    <location>
        <begin position="21"/>
        <end position="134"/>
    </location>
</feature>
<dbReference type="CDD" id="cd02910">
    <property type="entry name" value="cupin_Yhhw_N"/>
    <property type="match status" value="1"/>
</dbReference>
<dbReference type="EMBL" id="JACKXE010000001">
    <property type="protein sequence ID" value="MBB6628337.1"/>
    <property type="molecule type" value="Genomic_DNA"/>
</dbReference>
<dbReference type="PANTHER" id="PTHR43212">
    <property type="entry name" value="QUERCETIN 2,3-DIOXYGENASE"/>
    <property type="match status" value="1"/>
</dbReference>
<evidence type="ECO:0000256" key="2">
    <source>
        <dbReference type="PIRSR" id="PIRSR006232-1"/>
    </source>
</evidence>
<evidence type="ECO:0000313" key="7">
    <source>
        <dbReference type="Proteomes" id="UP000523955"/>
    </source>
</evidence>
<sequence>MSRIDLQPQIDVRRAEDRFASNFGWLDSKHSFSFGQHHDRANTHHGLLLVNNDDVVDAGTGFDTHPHRDMEIVTWVLDGSLVHQDSTGHNGIIYPGLAQRMSAGRGIMHSEKNDSWKLQGDTHTDPVHFVQMWVVPDERGITPGYEQLEIDGELLSGSLVPVASGMAQHDGASAIRIANKYAALHAARLQPGQSVELPDAPFLHLFVPRGSVTLEGAGPLATGDAVRFTATGGQRVTATEAAEILVWEMHATVAA</sequence>
<feature type="binding site" evidence="2">
    <location>
        <position position="111"/>
    </location>
    <ligand>
        <name>Fe cation</name>
        <dbReference type="ChEBI" id="CHEBI:24875"/>
    </ligand>
</feature>
<proteinExistence type="inferred from homology"/>
<dbReference type="Pfam" id="PF02678">
    <property type="entry name" value="Pirin"/>
    <property type="match status" value="1"/>
</dbReference>
<keyword evidence="7" id="KW-1185">Reference proteome</keyword>
<accession>A0A7X0RHL2</accession>
<dbReference type="PIRSF" id="PIRSF006232">
    <property type="entry name" value="Pirin"/>
    <property type="match status" value="1"/>
</dbReference>